<dbReference type="RefSeq" id="WP_166919881.1">
    <property type="nucleotide sequence ID" value="NZ_JAASRN010000002.1"/>
</dbReference>
<evidence type="ECO:0000313" key="2">
    <source>
        <dbReference type="Proteomes" id="UP000537126"/>
    </source>
</evidence>
<dbReference type="InterPro" id="IPR036249">
    <property type="entry name" value="Thioredoxin-like_sf"/>
</dbReference>
<accession>A0A846MSK2</accession>
<evidence type="ECO:0000313" key="1">
    <source>
        <dbReference type="EMBL" id="NIK74322.1"/>
    </source>
</evidence>
<comment type="caution">
    <text evidence="1">The sequence shown here is derived from an EMBL/GenBank/DDBJ whole genome shotgun (WGS) entry which is preliminary data.</text>
</comment>
<proteinExistence type="predicted"/>
<organism evidence="1 2">
    <name type="scientific">Thermonema lapsum</name>
    <dbReference type="NCBI Taxonomy" id="28195"/>
    <lineage>
        <taxon>Bacteria</taxon>
        <taxon>Pseudomonadati</taxon>
        <taxon>Bacteroidota</taxon>
        <taxon>Cytophagia</taxon>
        <taxon>Cytophagales</taxon>
        <taxon>Thermonemataceae</taxon>
        <taxon>Thermonema</taxon>
    </lineage>
</organism>
<dbReference type="Gene3D" id="3.40.30.10">
    <property type="entry name" value="Glutaredoxin"/>
    <property type="match status" value="1"/>
</dbReference>
<evidence type="ECO:0008006" key="3">
    <source>
        <dbReference type="Google" id="ProtNLM"/>
    </source>
</evidence>
<reference evidence="1 2" key="1">
    <citation type="submission" date="2020-03" db="EMBL/GenBank/DDBJ databases">
        <title>Genomic Encyclopedia of Type Strains, Phase IV (KMG-IV): sequencing the most valuable type-strain genomes for metagenomic binning, comparative biology and taxonomic classification.</title>
        <authorList>
            <person name="Goeker M."/>
        </authorList>
    </citation>
    <scope>NUCLEOTIDE SEQUENCE [LARGE SCALE GENOMIC DNA]</scope>
    <source>
        <strain evidence="1 2">DSM 5718</strain>
    </source>
</reference>
<name>A0A846MSK2_9BACT</name>
<sequence length="209" mass="24679">MKNTIISPDLLEKAFAYEDYVHFMDELLAQGKTTGDNQSEEMVHYTRMNRRRMERIHQIGKIEDELRQLLHSVRDKWYWVVLTEPWCGDAAQNVPFFYLMTKENPRIELRLLLRDEHPEVMDHYLTNGGRAIPKLICIRKSDWEEMGTWGPRPQPAQEMVTAYKANPTSDFWQFAERLHKWYADDKGAHLQAEMKRLITAWAQGTPASL</sequence>
<protein>
    <recommendedName>
        <fullName evidence="3">Thioredoxin family protein</fullName>
    </recommendedName>
</protein>
<dbReference type="EMBL" id="JAASRN010000002">
    <property type="protein sequence ID" value="NIK74322.1"/>
    <property type="molecule type" value="Genomic_DNA"/>
</dbReference>
<gene>
    <name evidence="1" type="ORF">FHS56_001835</name>
</gene>
<dbReference type="SUPFAM" id="SSF52833">
    <property type="entry name" value="Thioredoxin-like"/>
    <property type="match status" value="1"/>
</dbReference>
<dbReference type="Proteomes" id="UP000537126">
    <property type="component" value="Unassembled WGS sequence"/>
</dbReference>
<dbReference type="Pfam" id="PF14595">
    <property type="entry name" value="Thioredoxin_9"/>
    <property type="match status" value="1"/>
</dbReference>
<keyword evidence="2" id="KW-1185">Reference proteome</keyword>
<dbReference type="AlphaFoldDB" id="A0A846MSK2"/>